<comment type="caution">
    <text evidence="1">The sequence shown here is derived from an EMBL/GenBank/DDBJ whole genome shotgun (WGS) entry which is preliminary data.</text>
</comment>
<sequence>MASYQNPNRLLNHSRLHPPSSKKSTKSRTEVSMEEDEYPESDLSTPEDVAMDDFASLTPAAHIDLLKGMEMMESPLHFDPDLASSVISQIDRSLMECPMPSRIPTTVVSGKTLMSDSIQPLHHDSTPYNT</sequence>
<proteinExistence type="predicted"/>
<dbReference type="Proteomes" id="UP001055811">
    <property type="component" value="Linkage Group LG02"/>
</dbReference>
<evidence type="ECO:0000313" key="1">
    <source>
        <dbReference type="EMBL" id="KAI3779066.1"/>
    </source>
</evidence>
<organism evidence="1 2">
    <name type="scientific">Cichorium intybus</name>
    <name type="common">Chicory</name>
    <dbReference type="NCBI Taxonomy" id="13427"/>
    <lineage>
        <taxon>Eukaryota</taxon>
        <taxon>Viridiplantae</taxon>
        <taxon>Streptophyta</taxon>
        <taxon>Embryophyta</taxon>
        <taxon>Tracheophyta</taxon>
        <taxon>Spermatophyta</taxon>
        <taxon>Magnoliopsida</taxon>
        <taxon>eudicotyledons</taxon>
        <taxon>Gunneridae</taxon>
        <taxon>Pentapetalae</taxon>
        <taxon>asterids</taxon>
        <taxon>campanulids</taxon>
        <taxon>Asterales</taxon>
        <taxon>Asteraceae</taxon>
        <taxon>Cichorioideae</taxon>
        <taxon>Cichorieae</taxon>
        <taxon>Cichoriinae</taxon>
        <taxon>Cichorium</taxon>
    </lineage>
</organism>
<gene>
    <name evidence="1" type="ORF">L2E82_08527</name>
</gene>
<evidence type="ECO:0000313" key="2">
    <source>
        <dbReference type="Proteomes" id="UP001055811"/>
    </source>
</evidence>
<reference evidence="1 2" key="2">
    <citation type="journal article" date="2022" name="Mol. Ecol. Resour.">
        <title>The genomes of chicory, endive, great burdock and yacon provide insights into Asteraceae paleo-polyploidization history and plant inulin production.</title>
        <authorList>
            <person name="Fan W."/>
            <person name="Wang S."/>
            <person name="Wang H."/>
            <person name="Wang A."/>
            <person name="Jiang F."/>
            <person name="Liu H."/>
            <person name="Zhao H."/>
            <person name="Xu D."/>
            <person name="Zhang Y."/>
        </authorList>
    </citation>
    <scope>NUCLEOTIDE SEQUENCE [LARGE SCALE GENOMIC DNA]</scope>
    <source>
        <strain evidence="2">cv. Punajuju</strain>
        <tissue evidence="1">Leaves</tissue>
    </source>
</reference>
<accession>A0ACB9G7Q4</accession>
<reference evidence="2" key="1">
    <citation type="journal article" date="2022" name="Mol. Ecol. Resour.">
        <title>The genomes of chicory, endive, great burdock and yacon provide insights into Asteraceae palaeo-polyploidization history and plant inulin production.</title>
        <authorList>
            <person name="Fan W."/>
            <person name="Wang S."/>
            <person name="Wang H."/>
            <person name="Wang A."/>
            <person name="Jiang F."/>
            <person name="Liu H."/>
            <person name="Zhao H."/>
            <person name="Xu D."/>
            <person name="Zhang Y."/>
        </authorList>
    </citation>
    <scope>NUCLEOTIDE SEQUENCE [LARGE SCALE GENOMIC DNA]</scope>
    <source>
        <strain evidence="2">cv. Punajuju</strain>
    </source>
</reference>
<keyword evidence="2" id="KW-1185">Reference proteome</keyword>
<name>A0ACB9G7Q4_CICIN</name>
<dbReference type="EMBL" id="CM042010">
    <property type="protein sequence ID" value="KAI3779066.1"/>
    <property type="molecule type" value="Genomic_DNA"/>
</dbReference>
<protein>
    <submittedName>
        <fullName evidence="1">Uncharacterized protein</fullName>
    </submittedName>
</protein>